<dbReference type="RefSeq" id="WP_078712482.1">
    <property type="nucleotide sequence ID" value="NZ_FUWY01000006.1"/>
</dbReference>
<sequence length="133" mass="15826">MLKKYRKAICYICVILLLLLTSYSIYITREYHKAINGYNPLGTYSNQFIDQSEFYQELVIYYDDGLKCDIYNQFEIIIKSKLNKISSNLYKIKLNDNSVYYLEIKADSCQVFSEMDKYEYEKLSNNSVYANIE</sequence>
<dbReference type="STRING" id="118967.SAMN02745191_2084"/>
<dbReference type="Proteomes" id="UP000243297">
    <property type="component" value="Unassembled WGS sequence"/>
</dbReference>
<gene>
    <name evidence="1" type="ORF">SAMN02745191_2084</name>
</gene>
<keyword evidence="2" id="KW-1185">Reference proteome</keyword>
<organism evidence="1 2">
    <name type="scientific">Anaerorhabdus furcosa</name>
    <dbReference type="NCBI Taxonomy" id="118967"/>
    <lineage>
        <taxon>Bacteria</taxon>
        <taxon>Bacillati</taxon>
        <taxon>Bacillota</taxon>
        <taxon>Erysipelotrichia</taxon>
        <taxon>Erysipelotrichales</taxon>
        <taxon>Erysipelotrichaceae</taxon>
        <taxon>Anaerorhabdus</taxon>
    </lineage>
</organism>
<reference evidence="2" key="1">
    <citation type="submission" date="2017-02" db="EMBL/GenBank/DDBJ databases">
        <authorList>
            <person name="Varghese N."/>
            <person name="Submissions S."/>
        </authorList>
    </citation>
    <scope>NUCLEOTIDE SEQUENCE [LARGE SCALE GENOMIC DNA]</scope>
    <source>
        <strain evidence="2">ATCC 25662</strain>
    </source>
</reference>
<evidence type="ECO:0000313" key="2">
    <source>
        <dbReference type="Proteomes" id="UP000243297"/>
    </source>
</evidence>
<accession>A0A1T4PL87</accession>
<proteinExistence type="predicted"/>
<dbReference type="EMBL" id="FUWY01000006">
    <property type="protein sequence ID" value="SJZ92016.1"/>
    <property type="molecule type" value="Genomic_DNA"/>
</dbReference>
<evidence type="ECO:0000313" key="1">
    <source>
        <dbReference type="EMBL" id="SJZ92016.1"/>
    </source>
</evidence>
<dbReference type="AlphaFoldDB" id="A0A1T4PL87"/>
<name>A0A1T4PL87_9FIRM</name>
<protein>
    <submittedName>
        <fullName evidence="1">Uncharacterized protein</fullName>
    </submittedName>
</protein>